<accession>A0A4R3YEU8</accession>
<evidence type="ECO:0000313" key="2">
    <source>
        <dbReference type="EMBL" id="TCV90610.1"/>
    </source>
</evidence>
<keyword evidence="1" id="KW-1133">Transmembrane helix</keyword>
<gene>
    <name evidence="2" type="ORF">EDC63_101584</name>
</gene>
<dbReference type="EMBL" id="SMCO01000001">
    <property type="protein sequence ID" value="TCV90610.1"/>
    <property type="molecule type" value="Genomic_DNA"/>
</dbReference>
<evidence type="ECO:0000256" key="1">
    <source>
        <dbReference type="SAM" id="Phobius"/>
    </source>
</evidence>
<evidence type="ECO:0000313" key="3">
    <source>
        <dbReference type="Proteomes" id="UP000295367"/>
    </source>
</evidence>
<protein>
    <submittedName>
        <fullName evidence="2">Uncharacterized protein</fullName>
    </submittedName>
</protein>
<name>A0A4R3YEU8_9PROT</name>
<comment type="caution">
    <text evidence="2">The sequence shown here is derived from an EMBL/GenBank/DDBJ whole genome shotgun (WGS) entry which is preliminary data.</text>
</comment>
<organism evidence="2 3">
    <name type="scientific">Sulfurirhabdus autotrophica</name>
    <dbReference type="NCBI Taxonomy" id="1706046"/>
    <lineage>
        <taxon>Bacteria</taxon>
        <taxon>Pseudomonadati</taxon>
        <taxon>Pseudomonadota</taxon>
        <taxon>Betaproteobacteria</taxon>
        <taxon>Nitrosomonadales</taxon>
        <taxon>Sulfuricellaceae</taxon>
        <taxon>Sulfurirhabdus</taxon>
    </lineage>
</organism>
<keyword evidence="1" id="KW-0472">Membrane</keyword>
<sequence>MPDRSKPVVYYFDVFSYIFLVSAVILPFFNGISLTVLAYGISHFRHFPGISVYDLRKLSVWHNTKGIGGIRIDSQRA</sequence>
<reference evidence="2 3" key="1">
    <citation type="submission" date="2019-03" db="EMBL/GenBank/DDBJ databases">
        <title>Genomic Encyclopedia of Type Strains, Phase IV (KMG-IV): sequencing the most valuable type-strain genomes for metagenomic binning, comparative biology and taxonomic classification.</title>
        <authorList>
            <person name="Goeker M."/>
        </authorList>
    </citation>
    <scope>NUCLEOTIDE SEQUENCE [LARGE SCALE GENOMIC DNA]</scope>
    <source>
        <strain evidence="2 3">DSM 100309</strain>
    </source>
</reference>
<proteinExistence type="predicted"/>
<dbReference type="Proteomes" id="UP000295367">
    <property type="component" value="Unassembled WGS sequence"/>
</dbReference>
<feature type="transmembrane region" description="Helical" evidence="1">
    <location>
        <begin position="14"/>
        <end position="41"/>
    </location>
</feature>
<keyword evidence="3" id="KW-1185">Reference proteome</keyword>
<keyword evidence="1" id="KW-0812">Transmembrane</keyword>
<dbReference type="AlphaFoldDB" id="A0A4R3YEU8"/>